<evidence type="ECO:0000313" key="6">
    <source>
        <dbReference type="Proteomes" id="UP001237448"/>
    </source>
</evidence>
<dbReference type="SUPFAM" id="SSF48008">
    <property type="entry name" value="GntR ligand-binding domain-like"/>
    <property type="match status" value="1"/>
</dbReference>
<keyword evidence="6" id="KW-1185">Reference proteome</keyword>
<dbReference type="PANTHER" id="PTHR43537">
    <property type="entry name" value="TRANSCRIPTIONAL REGULATOR, GNTR FAMILY"/>
    <property type="match status" value="1"/>
</dbReference>
<dbReference type="PANTHER" id="PTHR43537:SF49">
    <property type="entry name" value="TRANSCRIPTIONAL REGULATORY PROTEIN"/>
    <property type="match status" value="1"/>
</dbReference>
<dbReference type="Proteomes" id="UP001237448">
    <property type="component" value="Unassembled WGS sequence"/>
</dbReference>
<dbReference type="SMART" id="SM00895">
    <property type="entry name" value="FCD"/>
    <property type="match status" value="1"/>
</dbReference>
<dbReference type="InterPro" id="IPR000524">
    <property type="entry name" value="Tscrpt_reg_HTH_GntR"/>
</dbReference>
<dbReference type="InterPro" id="IPR011711">
    <property type="entry name" value="GntR_C"/>
</dbReference>
<evidence type="ECO:0000313" key="5">
    <source>
        <dbReference type="EMBL" id="MDQ0391599.1"/>
    </source>
</evidence>
<dbReference type="RefSeq" id="WP_307424181.1">
    <property type="nucleotide sequence ID" value="NZ_JAUSVK010000001.1"/>
</dbReference>
<sequence length="235" mass="26344">MGTKTDAQAARLIDAIKSDIIIGRLRPREHLVEDEISAKFQASRHIVRAALVGLEQMGLIIRRPNRGVVVRDFSVRQVEQIYEVRMILQAEAARRLPMPAAAETVAALKAIHADYCRAQDAGKLLEVNVLNDAFHRRIWQTCPNQYLADTIERLWVETTGIRWYGVGDPTLLVDSRKDHERMIRQLEAGDREGFVALAVSHILPPLEAFKRAHGAAAFGHPAGVRPDHAEAEQSR</sequence>
<keyword evidence="1" id="KW-0805">Transcription regulation</keyword>
<feature type="domain" description="HTH gntR-type" evidence="4">
    <location>
        <begin position="6"/>
        <end position="73"/>
    </location>
</feature>
<evidence type="ECO:0000259" key="4">
    <source>
        <dbReference type="PROSITE" id="PS50949"/>
    </source>
</evidence>
<dbReference type="Pfam" id="PF07729">
    <property type="entry name" value="FCD"/>
    <property type="match status" value="1"/>
</dbReference>
<proteinExistence type="predicted"/>
<dbReference type="GO" id="GO:0003677">
    <property type="term" value="F:DNA binding"/>
    <property type="evidence" value="ECO:0007669"/>
    <property type="project" value="UniProtKB-KW"/>
</dbReference>
<dbReference type="EMBL" id="JAUSVK010000001">
    <property type="protein sequence ID" value="MDQ0391599.1"/>
    <property type="molecule type" value="Genomic_DNA"/>
</dbReference>
<keyword evidence="2 5" id="KW-0238">DNA-binding</keyword>
<evidence type="ECO:0000256" key="2">
    <source>
        <dbReference type="ARBA" id="ARBA00023125"/>
    </source>
</evidence>
<dbReference type="PROSITE" id="PS50949">
    <property type="entry name" value="HTH_GNTR"/>
    <property type="match status" value="1"/>
</dbReference>
<dbReference type="Gene3D" id="1.10.10.10">
    <property type="entry name" value="Winged helix-like DNA-binding domain superfamily/Winged helix DNA-binding domain"/>
    <property type="match status" value="1"/>
</dbReference>
<dbReference type="SUPFAM" id="SSF46785">
    <property type="entry name" value="Winged helix' DNA-binding domain"/>
    <property type="match status" value="1"/>
</dbReference>
<dbReference type="InterPro" id="IPR008920">
    <property type="entry name" value="TF_FadR/GntR_C"/>
</dbReference>
<reference evidence="5 6" key="1">
    <citation type="submission" date="2023-07" db="EMBL/GenBank/DDBJ databases">
        <title>Genomic Encyclopedia of Type Strains, Phase IV (KMG-IV): sequencing the most valuable type-strain genomes for metagenomic binning, comparative biology and taxonomic classification.</title>
        <authorList>
            <person name="Goeker M."/>
        </authorList>
    </citation>
    <scope>NUCLEOTIDE SEQUENCE [LARGE SCALE GENOMIC DNA]</scope>
    <source>
        <strain evidence="5 6">DSM 5896</strain>
    </source>
</reference>
<dbReference type="Pfam" id="PF00392">
    <property type="entry name" value="GntR"/>
    <property type="match status" value="1"/>
</dbReference>
<dbReference type="SMART" id="SM00345">
    <property type="entry name" value="HTH_GNTR"/>
    <property type="match status" value="1"/>
</dbReference>
<evidence type="ECO:0000256" key="1">
    <source>
        <dbReference type="ARBA" id="ARBA00023015"/>
    </source>
</evidence>
<name>A0ABU0FAF2_9HYPH</name>
<gene>
    <name evidence="5" type="ORF">J3R73_001391</name>
</gene>
<dbReference type="InterPro" id="IPR036388">
    <property type="entry name" value="WH-like_DNA-bd_sf"/>
</dbReference>
<protein>
    <submittedName>
        <fullName evidence="5">DNA-binding GntR family transcriptional regulator</fullName>
    </submittedName>
</protein>
<evidence type="ECO:0000256" key="3">
    <source>
        <dbReference type="ARBA" id="ARBA00023163"/>
    </source>
</evidence>
<organism evidence="5 6">
    <name type="scientific">Labrys monachus</name>
    <dbReference type="NCBI Taxonomy" id="217067"/>
    <lineage>
        <taxon>Bacteria</taxon>
        <taxon>Pseudomonadati</taxon>
        <taxon>Pseudomonadota</taxon>
        <taxon>Alphaproteobacteria</taxon>
        <taxon>Hyphomicrobiales</taxon>
        <taxon>Xanthobacteraceae</taxon>
        <taxon>Labrys</taxon>
    </lineage>
</organism>
<dbReference type="Gene3D" id="1.20.120.530">
    <property type="entry name" value="GntR ligand-binding domain-like"/>
    <property type="match status" value="1"/>
</dbReference>
<keyword evidence="3" id="KW-0804">Transcription</keyword>
<accession>A0ABU0FAF2</accession>
<comment type="caution">
    <text evidence="5">The sequence shown here is derived from an EMBL/GenBank/DDBJ whole genome shotgun (WGS) entry which is preliminary data.</text>
</comment>
<dbReference type="InterPro" id="IPR036390">
    <property type="entry name" value="WH_DNA-bd_sf"/>
</dbReference>